<reference evidence="1 2" key="1">
    <citation type="journal article" date="2024" name="Plant Biotechnol. J.">
        <title>Genome and CRISPR/Cas9 system of a widespread forest tree (Populus alba) in the world.</title>
        <authorList>
            <person name="Liu Y.J."/>
            <person name="Jiang P.F."/>
            <person name="Han X.M."/>
            <person name="Li X.Y."/>
            <person name="Wang H.M."/>
            <person name="Wang Y.J."/>
            <person name="Wang X.X."/>
            <person name="Zeng Q.Y."/>
        </authorList>
    </citation>
    <scope>NUCLEOTIDE SEQUENCE [LARGE SCALE GENOMIC DNA]</scope>
    <source>
        <strain evidence="2">cv. PAL-ZL1</strain>
    </source>
</reference>
<protein>
    <submittedName>
        <fullName evidence="1">Uncharacterized protein</fullName>
    </submittedName>
</protein>
<gene>
    <name evidence="1" type="ORF">D5086_003410</name>
</gene>
<dbReference type="EMBL" id="RCHU02000001">
    <property type="protein sequence ID" value="KAL3612390.1"/>
    <property type="molecule type" value="Genomic_DNA"/>
</dbReference>
<comment type="caution">
    <text evidence="1">The sequence shown here is derived from an EMBL/GenBank/DDBJ whole genome shotgun (WGS) entry which is preliminary data.</text>
</comment>
<evidence type="ECO:0000313" key="1">
    <source>
        <dbReference type="EMBL" id="KAL3612390.1"/>
    </source>
</evidence>
<name>A0ACC4D5U8_POPAL</name>
<evidence type="ECO:0000313" key="2">
    <source>
        <dbReference type="Proteomes" id="UP000309997"/>
    </source>
</evidence>
<proteinExistence type="predicted"/>
<dbReference type="Proteomes" id="UP000309997">
    <property type="component" value="Unassembled WGS sequence"/>
</dbReference>
<sequence>MHGDIFKESSRLDLHIVAFMWARRAMKSPICKVHEEDDMDMGAHYWLVRLISPAPIGMQYLFLRVEDYESLEALQALEISPLVMSTVMEAYMTYGLYVTLLAGPGRVFGEKLACVVPGQGIAGSRNFSVGDVDSDGSIASK</sequence>
<keyword evidence="2" id="KW-1185">Reference proteome</keyword>
<organism evidence="1 2">
    <name type="scientific">Populus alba</name>
    <name type="common">White poplar</name>
    <dbReference type="NCBI Taxonomy" id="43335"/>
    <lineage>
        <taxon>Eukaryota</taxon>
        <taxon>Viridiplantae</taxon>
        <taxon>Streptophyta</taxon>
        <taxon>Embryophyta</taxon>
        <taxon>Tracheophyta</taxon>
        <taxon>Spermatophyta</taxon>
        <taxon>Magnoliopsida</taxon>
        <taxon>eudicotyledons</taxon>
        <taxon>Gunneridae</taxon>
        <taxon>Pentapetalae</taxon>
        <taxon>rosids</taxon>
        <taxon>fabids</taxon>
        <taxon>Malpighiales</taxon>
        <taxon>Salicaceae</taxon>
        <taxon>Saliceae</taxon>
        <taxon>Populus</taxon>
    </lineage>
</organism>
<accession>A0ACC4D5U8</accession>